<dbReference type="SFLD" id="SFLDS00005">
    <property type="entry name" value="Isoprenoid_Synthase_Type_I"/>
    <property type="match status" value="1"/>
</dbReference>
<evidence type="ECO:0000256" key="5">
    <source>
        <dbReference type="ARBA" id="ARBA00022842"/>
    </source>
</evidence>
<dbReference type="AlphaFoldDB" id="A0A6J4HQY3"/>
<evidence type="ECO:0000256" key="2">
    <source>
        <dbReference type="ARBA" id="ARBA00006706"/>
    </source>
</evidence>
<evidence type="ECO:0000313" key="7">
    <source>
        <dbReference type="EMBL" id="CAA9231024.1"/>
    </source>
</evidence>
<dbReference type="InterPro" id="IPR000092">
    <property type="entry name" value="Polyprenyl_synt"/>
</dbReference>
<accession>A0A6J4HQY3</accession>
<reference evidence="7" key="1">
    <citation type="submission" date="2020-02" db="EMBL/GenBank/DDBJ databases">
        <authorList>
            <person name="Meier V. D."/>
        </authorList>
    </citation>
    <scope>NUCLEOTIDE SEQUENCE</scope>
    <source>
        <strain evidence="7">AVDCRST_MAG83</strain>
    </source>
</reference>
<keyword evidence="5" id="KW-0460">Magnesium</keyword>
<evidence type="ECO:0000256" key="6">
    <source>
        <dbReference type="RuleBase" id="RU004466"/>
    </source>
</evidence>
<evidence type="ECO:0000256" key="4">
    <source>
        <dbReference type="ARBA" id="ARBA00022723"/>
    </source>
</evidence>
<dbReference type="EMBL" id="CADCTE010000067">
    <property type="protein sequence ID" value="CAA9231024.1"/>
    <property type="molecule type" value="Genomic_DNA"/>
</dbReference>
<dbReference type="CDD" id="cd00685">
    <property type="entry name" value="Trans_IPPS_HT"/>
    <property type="match status" value="1"/>
</dbReference>
<comment type="cofactor">
    <cofactor evidence="1">
        <name>Mg(2+)</name>
        <dbReference type="ChEBI" id="CHEBI:18420"/>
    </cofactor>
</comment>
<organism evidence="7">
    <name type="scientific">uncultured Arthrobacter sp</name>
    <dbReference type="NCBI Taxonomy" id="114050"/>
    <lineage>
        <taxon>Bacteria</taxon>
        <taxon>Bacillati</taxon>
        <taxon>Actinomycetota</taxon>
        <taxon>Actinomycetes</taxon>
        <taxon>Micrococcales</taxon>
        <taxon>Micrococcaceae</taxon>
        <taxon>Arthrobacter</taxon>
        <taxon>environmental samples</taxon>
    </lineage>
</organism>
<dbReference type="GO" id="GO:0008299">
    <property type="term" value="P:isoprenoid biosynthetic process"/>
    <property type="evidence" value="ECO:0007669"/>
    <property type="project" value="InterPro"/>
</dbReference>
<keyword evidence="4" id="KW-0479">Metal-binding</keyword>
<protein>
    <recommendedName>
        <fullName evidence="8">Geranylgeranyl diphosphate synthase</fullName>
    </recommendedName>
</protein>
<dbReference type="SUPFAM" id="SSF48576">
    <property type="entry name" value="Terpenoid synthases"/>
    <property type="match status" value="1"/>
</dbReference>
<dbReference type="Pfam" id="PF00348">
    <property type="entry name" value="polyprenyl_synt"/>
    <property type="match status" value="1"/>
</dbReference>
<evidence type="ECO:0008006" key="8">
    <source>
        <dbReference type="Google" id="ProtNLM"/>
    </source>
</evidence>
<proteinExistence type="inferred from homology"/>
<evidence type="ECO:0000256" key="3">
    <source>
        <dbReference type="ARBA" id="ARBA00022679"/>
    </source>
</evidence>
<dbReference type="GO" id="GO:0004659">
    <property type="term" value="F:prenyltransferase activity"/>
    <property type="evidence" value="ECO:0007669"/>
    <property type="project" value="InterPro"/>
</dbReference>
<evidence type="ECO:0000256" key="1">
    <source>
        <dbReference type="ARBA" id="ARBA00001946"/>
    </source>
</evidence>
<gene>
    <name evidence="7" type="ORF">AVDCRST_MAG83-1150</name>
</gene>
<sequence length="360" mass="38832">MFTLPMNIDDLLVEPDGLGQVEDVLRRFFERSRQRAAAVGPGYLGLWETLEACTAGGKRFRPRLVLSAYSLLGGTDLASAALVGASFELLHTAFIIHDDVIDRDFVRRGVPNVSGRYRAIARDAGMGPAAADHIGFSAGVIAGDLALSNAYRLLDRVRTGPATHRRLNEILDEAVFASAAGEYLDIEAMLAPRMPPLEDILNMARLKTSVYSFEGPLQAGAVLAGAEDPLVDCLGDFGRDAGIAFQIADDLLGVFGSESRTGKTNWGDLREGKRTALMAFVADRPEWEEISSLVGSPAMSAADADYVRRILEDSGAREHSAGLAVHYASRARRHLDSDLVPRGLRDVLQPVASAAVDRTR</sequence>
<keyword evidence="3 6" id="KW-0808">Transferase</keyword>
<dbReference type="PANTHER" id="PTHR12001">
    <property type="entry name" value="GERANYLGERANYL PYROPHOSPHATE SYNTHASE"/>
    <property type="match status" value="1"/>
</dbReference>
<dbReference type="PROSITE" id="PS00723">
    <property type="entry name" value="POLYPRENYL_SYNTHASE_1"/>
    <property type="match status" value="1"/>
</dbReference>
<dbReference type="RefSeq" id="WP_294565993.1">
    <property type="nucleotide sequence ID" value="NZ_CADCTE010000067.1"/>
</dbReference>
<dbReference type="Gene3D" id="1.10.600.10">
    <property type="entry name" value="Farnesyl Diphosphate Synthase"/>
    <property type="match status" value="1"/>
</dbReference>
<comment type="similarity">
    <text evidence="2 6">Belongs to the FPP/GGPP synthase family.</text>
</comment>
<dbReference type="InterPro" id="IPR033749">
    <property type="entry name" value="Polyprenyl_synt_CS"/>
</dbReference>
<dbReference type="PANTHER" id="PTHR12001:SF85">
    <property type="entry name" value="SHORT CHAIN ISOPRENYL DIPHOSPHATE SYNTHASE"/>
    <property type="match status" value="1"/>
</dbReference>
<name>A0A6J4HQY3_9MICC</name>
<dbReference type="GO" id="GO:0046872">
    <property type="term" value="F:metal ion binding"/>
    <property type="evidence" value="ECO:0007669"/>
    <property type="project" value="UniProtKB-KW"/>
</dbReference>
<dbReference type="InterPro" id="IPR008949">
    <property type="entry name" value="Isoprenoid_synthase_dom_sf"/>
</dbReference>